<accession>A0ACB7X499</accession>
<reference evidence="1 2" key="1">
    <citation type="journal article" date="2021" name="Hortic Res">
        <title>High-quality reference genome and annotation aids understanding of berry development for evergreen blueberry (Vaccinium darrowii).</title>
        <authorList>
            <person name="Yu J."/>
            <person name="Hulse-Kemp A.M."/>
            <person name="Babiker E."/>
            <person name="Staton M."/>
        </authorList>
    </citation>
    <scope>NUCLEOTIDE SEQUENCE [LARGE SCALE GENOMIC DNA]</scope>
    <source>
        <strain evidence="2">cv. NJ 8807/NJ 8810</strain>
        <tissue evidence="1">Young leaf</tissue>
    </source>
</reference>
<evidence type="ECO:0000313" key="1">
    <source>
        <dbReference type="EMBL" id="KAH7835598.1"/>
    </source>
</evidence>
<dbReference type="EMBL" id="CM037152">
    <property type="protein sequence ID" value="KAH7835598.1"/>
    <property type="molecule type" value="Genomic_DNA"/>
</dbReference>
<sequence>MAAAIRPQPNTSTIFFPNYLHSLSQTPHRLRKRMLATWTPDQELNQVRLRSGADMRRKLNWFDLVALGVGGMLGVGVFVTTGHVALNISGPSVFISYIIAGLSALLSSLCYTEFSIEIPVAGGAFSYLRVTFGEFVGYFAGANILMEYVLSNAAVARSFTEYLCCAFGVSDPDSWRVEVDGFVKGYNMLDFPAVALIALLTLCLCHSTKESSMLNMIMTVFHVIFFGFIVIAGFCNGSVENLVKPGGGGGLAPFGVKGVLDGAAIVYFGYIGYDSVSTMAEEIQHPSKTLPIGIVGSVVIVSALYCLMALSLCFMVPYDKISDKASFSMAFQNMGWKWASNVVGAGASLGIVASLLVAMLGQARYLCVIGRARLVPSWLAKVHASTGTPFNATLFLGVCTASIALFTDLEIVFDMISIGTLLVFYLVANALIYRRFVINTTNHPLPTLLYLFLLSSTSLGFSLAWKLNQKYWWGLTTFGGFTITTTAFFHYMVHFHCHHQPPPPAGKWLVPLMPWPAAASIVLNVFLMTTLKRLAFQRFGVWACLITLFYVLYGVHSTYQAEEVDDRVSGDIGTNHTNSSTPQITKVVIQVL</sequence>
<keyword evidence="2" id="KW-1185">Reference proteome</keyword>
<evidence type="ECO:0000313" key="2">
    <source>
        <dbReference type="Proteomes" id="UP000828048"/>
    </source>
</evidence>
<dbReference type="Proteomes" id="UP000828048">
    <property type="component" value="Chromosome 2"/>
</dbReference>
<gene>
    <name evidence="1" type="ORF">Vadar_027787</name>
</gene>
<protein>
    <submittedName>
        <fullName evidence="1">Uncharacterized protein</fullName>
    </submittedName>
</protein>
<proteinExistence type="predicted"/>
<name>A0ACB7X499_9ERIC</name>
<comment type="caution">
    <text evidence="1">The sequence shown here is derived from an EMBL/GenBank/DDBJ whole genome shotgun (WGS) entry which is preliminary data.</text>
</comment>
<organism evidence="1 2">
    <name type="scientific">Vaccinium darrowii</name>
    <dbReference type="NCBI Taxonomy" id="229202"/>
    <lineage>
        <taxon>Eukaryota</taxon>
        <taxon>Viridiplantae</taxon>
        <taxon>Streptophyta</taxon>
        <taxon>Embryophyta</taxon>
        <taxon>Tracheophyta</taxon>
        <taxon>Spermatophyta</taxon>
        <taxon>Magnoliopsida</taxon>
        <taxon>eudicotyledons</taxon>
        <taxon>Gunneridae</taxon>
        <taxon>Pentapetalae</taxon>
        <taxon>asterids</taxon>
        <taxon>Ericales</taxon>
        <taxon>Ericaceae</taxon>
        <taxon>Vaccinioideae</taxon>
        <taxon>Vaccinieae</taxon>
        <taxon>Vaccinium</taxon>
    </lineage>
</organism>